<dbReference type="InterPro" id="IPR046373">
    <property type="entry name" value="Acyl-CoA_Oxase/DH_mid-dom_sf"/>
</dbReference>
<dbReference type="Pfam" id="PF08028">
    <property type="entry name" value="Acyl-CoA_dh_2"/>
    <property type="match status" value="1"/>
</dbReference>
<dbReference type="InterPro" id="IPR009100">
    <property type="entry name" value="AcylCoA_DH/oxidase_NM_dom_sf"/>
</dbReference>
<dbReference type="PANTHER" id="PTHR48083">
    <property type="entry name" value="MEDIUM-CHAIN SPECIFIC ACYL-COA DEHYDROGENASE, MITOCHONDRIAL-RELATED"/>
    <property type="match status" value="1"/>
</dbReference>
<evidence type="ECO:0000256" key="1">
    <source>
        <dbReference type="ARBA" id="ARBA00023002"/>
    </source>
</evidence>
<evidence type="ECO:0000259" key="4">
    <source>
        <dbReference type="Pfam" id="PF08028"/>
    </source>
</evidence>
<dbReference type="PANTHER" id="PTHR48083:SF19">
    <property type="entry name" value="FLAVIN-DEPENDENT MONOOXYGENASE, OXYGENASE SUBUNIT HSAA"/>
    <property type="match status" value="1"/>
</dbReference>
<feature type="domain" description="Acyl-CoA dehydrogenase/oxidase N-terminal" evidence="3">
    <location>
        <begin position="23"/>
        <end position="86"/>
    </location>
</feature>
<dbReference type="Gene3D" id="2.40.110.10">
    <property type="entry name" value="Butyryl-CoA Dehydrogenase, subunit A, domain 2"/>
    <property type="match status" value="1"/>
</dbReference>
<dbReference type="EMBL" id="JAENHP010000013">
    <property type="protein sequence ID" value="MBM2620106.1"/>
    <property type="molecule type" value="Genomic_DNA"/>
</dbReference>
<keyword evidence="6" id="KW-1185">Reference proteome</keyword>
<dbReference type="Proteomes" id="UP000632138">
    <property type="component" value="Unassembled WGS sequence"/>
</dbReference>
<evidence type="ECO:0000313" key="6">
    <source>
        <dbReference type="Proteomes" id="UP000632138"/>
    </source>
</evidence>
<dbReference type="RefSeq" id="WP_203380091.1">
    <property type="nucleotide sequence ID" value="NZ_JAENHP010000013.1"/>
</dbReference>
<keyword evidence="1" id="KW-0560">Oxidoreductase</keyword>
<organism evidence="5 6">
    <name type="scientific">Paractinoplanes ovalisporus</name>
    <dbReference type="NCBI Taxonomy" id="2810368"/>
    <lineage>
        <taxon>Bacteria</taxon>
        <taxon>Bacillati</taxon>
        <taxon>Actinomycetota</taxon>
        <taxon>Actinomycetes</taxon>
        <taxon>Micromonosporales</taxon>
        <taxon>Micromonosporaceae</taxon>
        <taxon>Paractinoplanes</taxon>
    </lineage>
</organism>
<evidence type="ECO:0000313" key="5">
    <source>
        <dbReference type="EMBL" id="MBM2620106.1"/>
    </source>
</evidence>
<dbReference type="InterPro" id="IPR013786">
    <property type="entry name" value="AcylCoA_DH/ox_N"/>
</dbReference>
<protein>
    <submittedName>
        <fullName evidence="5">Acyl-CoA dehydrogenase family protein</fullName>
    </submittedName>
</protein>
<feature type="domain" description="Acyl-CoA dehydrogenase C-terminal" evidence="4">
    <location>
        <begin position="238"/>
        <end position="370"/>
    </location>
</feature>
<proteinExistence type="inferred from homology"/>
<dbReference type="PIRSF" id="PIRSF016578">
    <property type="entry name" value="HsaA"/>
    <property type="match status" value="1"/>
</dbReference>
<dbReference type="Pfam" id="PF02771">
    <property type="entry name" value="Acyl-CoA_dh_N"/>
    <property type="match status" value="1"/>
</dbReference>
<dbReference type="InterPro" id="IPR036250">
    <property type="entry name" value="AcylCo_DH-like_C"/>
</dbReference>
<reference evidence="5 6" key="1">
    <citation type="submission" date="2021-01" db="EMBL/GenBank/DDBJ databases">
        <title>Actinoplanes sp. nov. LDG1-06 isolated from lichen.</title>
        <authorList>
            <person name="Saeng-In P."/>
            <person name="Phongsopitanun W."/>
            <person name="Kanchanasin P."/>
            <person name="Yuki M."/>
            <person name="Kudo T."/>
            <person name="Ohkuma M."/>
            <person name="Tanasupawat S."/>
        </authorList>
    </citation>
    <scope>NUCLEOTIDE SEQUENCE [LARGE SCALE GENOMIC DNA]</scope>
    <source>
        <strain evidence="5 6">LDG1-06</strain>
    </source>
</reference>
<dbReference type="InterPro" id="IPR050741">
    <property type="entry name" value="Acyl-CoA_dehydrogenase"/>
</dbReference>
<dbReference type="InterPro" id="IPR037069">
    <property type="entry name" value="AcylCoA_DH/ox_N_sf"/>
</dbReference>
<sequence>MSEIPGRTDLVRQAAELAPLLQKHAIWHEESRRIHDDVIDAMTSAGIFRMRTPKRYGGYECDTRTVAEVAAELARGDGSAAWVASVYWIPTWMASMFPHEVLAQVFEEPDTRVCGTLSPGGMAVPASGGVVLNGKWGFMTGALHSKWHVLVGAKVTPDEPPLPIVALVPTADLQLFDDWHTSGMRGSGSVSVVAQDVFVPAARILPLPAVLQGKAGWRADVEGAIYRAPLLPVASACSVGTALGLARAAYDTFIERLPNRKITYTDYEAQADAPLTHLQLAGAAQRIDEAEFHVHRLTSAVDGKAARAETWTLTERVRARADMGRAIRLALEATDLLAGASGGSSIALEVPIQRIRRDLQAVSLHALMNPDTNDELYGRVLSGREPNSLYV</sequence>
<dbReference type="Gene3D" id="1.10.540.10">
    <property type="entry name" value="Acyl-CoA dehydrogenase/oxidase, N-terminal domain"/>
    <property type="match status" value="1"/>
</dbReference>
<evidence type="ECO:0000256" key="2">
    <source>
        <dbReference type="ARBA" id="ARBA00049661"/>
    </source>
</evidence>
<gene>
    <name evidence="5" type="ORF">JIG36_31790</name>
</gene>
<dbReference type="InterPro" id="IPR013107">
    <property type="entry name" value="Acyl-CoA_DH_C"/>
</dbReference>
<comment type="similarity">
    <text evidence="2">Belongs to the HpaH/HsaA monooxygenase family.</text>
</comment>
<dbReference type="SUPFAM" id="SSF56645">
    <property type="entry name" value="Acyl-CoA dehydrogenase NM domain-like"/>
    <property type="match status" value="1"/>
</dbReference>
<dbReference type="SUPFAM" id="SSF47203">
    <property type="entry name" value="Acyl-CoA dehydrogenase C-terminal domain-like"/>
    <property type="match status" value="1"/>
</dbReference>
<comment type="caution">
    <text evidence="5">The sequence shown here is derived from an EMBL/GenBank/DDBJ whole genome shotgun (WGS) entry which is preliminary data.</text>
</comment>
<name>A0ABS2ALK5_9ACTN</name>
<evidence type="ECO:0000259" key="3">
    <source>
        <dbReference type="Pfam" id="PF02771"/>
    </source>
</evidence>
<dbReference type="Gene3D" id="1.20.140.10">
    <property type="entry name" value="Butyryl-CoA Dehydrogenase, subunit A, domain 3"/>
    <property type="match status" value="1"/>
</dbReference>
<accession>A0ABS2ALK5</accession>